<accession>A0ABR9XTV1</accession>
<evidence type="ECO:0000256" key="2">
    <source>
        <dbReference type="ARBA" id="ARBA00004651"/>
    </source>
</evidence>
<keyword evidence="6" id="KW-0808">Transferase</keyword>
<keyword evidence="7 14" id="KW-0812">Transmembrane</keyword>
<dbReference type="CDD" id="cd00082">
    <property type="entry name" value="HisKA"/>
    <property type="match status" value="1"/>
</dbReference>
<feature type="domain" description="PAC" evidence="17">
    <location>
        <begin position="710"/>
        <end position="762"/>
    </location>
</feature>
<dbReference type="Proteomes" id="UP000619838">
    <property type="component" value="Unassembled WGS sequence"/>
</dbReference>
<feature type="domain" description="PAC" evidence="17">
    <location>
        <begin position="454"/>
        <end position="506"/>
    </location>
</feature>
<feature type="transmembrane region" description="Helical" evidence="14">
    <location>
        <begin position="326"/>
        <end position="344"/>
    </location>
</feature>
<dbReference type="SMART" id="SM00091">
    <property type="entry name" value="PAS"/>
    <property type="match status" value="3"/>
</dbReference>
<feature type="domain" description="PAS" evidence="16">
    <location>
        <begin position="507"/>
        <end position="565"/>
    </location>
</feature>
<dbReference type="Pfam" id="PF13426">
    <property type="entry name" value="PAS_9"/>
    <property type="match status" value="1"/>
</dbReference>
<proteinExistence type="predicted"/>
<dbReference type="SMART" id="SM00388">
    <property type="entry name" value="HisKA"/>
    <property type="match status" value="1"/>
</dbReference>
<dbReference type="InterPro" id="IPR005467">
    <property type="entry name" value="His_kinase_dom"/>
</dbReference>
<dbReference type="PROSITE" id="PS50113">
    <property type="entry name" value="PAC"/>
    <property type="match status" value="3"/>
</dbReference>
<keyword evidence="12" id="KW-0902">Two-component regulatory system</keyword>
<evidence type="ECO:0000256" key="14">
    <source>
        <dbReference type="SAM" id="Phobius"/>
    </source>
</evidence>
<evidence type="ECO:0000256" key="13">
    <source>
        <dbReference type="SAM" id="Coils"/>
    </source>
</evidence>
<dbReference type="SMART" id="SM00387">
    <property type="entry name" value="HATPase_c"/>
    <property type="match status" value="1"/>
</dbReference>
<evidence type="ECO:0000256" key="10">
    <source>
        <dbReference type="ARBA" id="ARBA00022840"/>
    </source>
</evidence>
<dbReference type="Gene3D" id="3.30.565.10">
    <property type="entry name" value="Histidine kinase-like ATPase, C-terminal domain"/>
    <property type="match status" value="1"/>
</dbReference>
<dbReference type="InterPro" id="IPR000700">
    <property type="entry name" value="PAS-assoc_C"/>
</dbReference>
<reference evidence="18 19" key="1">
    <citation type="journal article" date="2020" name="Microorganisms">
        <title>Simultaneous Genome Sequencing of Prosthecochloris ethylica and Desulfuromonas acetoxidans within a Syntrophic Mixture Reveals Unique Pili and Protein Interactions.</title>
        <authorList>
            <person name="Kyndt J.A."/>
            <person name="Van Beeumen J.J."/>
            <person name="Meyer T.E."/>
        </authorList>
    </citation>
    <scope>NUCLEOTIDE SEQUENCE [LARGE SCALE GENOMIC DNA]</scope>
    <source>
        <strain evidence="18 19">N3</strain>
    </source>
</reference>
<evidence type="ECO:0000256" key="8">
    <source>
        <dbReference type="ARBA" id="ARBA00022741"/>
    </source>
</evidence>
<evidence type="ECO:0000256" key="12">
    <source>
        <dbReference type="ARBA" id="ARBA00023012"/>
    </source>
</evidence>
<dbReference type="Pfam" id="PF08448">
    <property type="entry name" value="PAS_4"/>
    <property type="match status" value="1"/>
</dbReference>
<comment type="caution">
    <text evidence="18">The sequence shown here is derived from an EMBL/GenBank/DDBJ whole genome shotgun (WGS) entry which is preliminary data.</text>
</comment>
<keyword evidence="5" id="KW-0597">Phosphoprotein</keyword>
<dbReference type="Gene3D" id="1.10.287.130">
    <property type="match status" value="1"/>
</dbReference>
<dbReference type="InterPro" id="IPR035965">
    <property type="entry name" value="PAS-like_dom_sf"/>
</dbReference>
<dbReference type="EMBL" id="JADGII010000023">
    <property type="protein sequence ID" value="MBF0637486.1"/>
    <property type="molecule type" value="Genomic_DNA"/>
</dbReference>
<dbReference type="Gene3D" id="3.30.450.20">
    <property type="entry name" value="PAS domain"/>
    <property type="match status" value="5"/>
</dbReference>
<evidence type="ECO:0000256" key="5">
    <source>
        <dbReference type="ARBA" id="ARBA00022553"/>
    </source>
</evidence>
<feature type="domain" description="PAC" evidence="17">
    <location>
        <begin position="585"/>
        <end position="635"/>
    </location>
</feature>
<keyword evidence="9" id="KW-0418">Kinase</keyword>
<keyword evidence="11 14" id="KW-1133">Transmembrane helix</keyword>
<dbReference type="PANTHER" id="PTHR43065">
    <property type="entry name" value="SENSOR HISTIDINE KINASE"/>
    <property type="match status" value="1"/>
</dbReference>
<dbReference type="SUPFAM" id="SSF55874">
    <property type="entry name" value="ATPase domain of HSP90 chaperone/DNA topoisomerase II/histidine kinase"/>
    <property type="match status" value="1"/>
</dbReference>
<dbReference type="InterPro" id="IPR003594">
    <property type="entry name" value="HATPase_dom"/>
</dbReference>
<keyword evidence="4" id="KW-1003">Cell membrane</keyword>
<keyword evidence="8" id="KW-0547">Nucleotide-binding</keyword>
<dbReference type="SUPFAM" id="SSF103190">
    <property type="entry name" value="Sensory domain-like"/>
    <property type="match status" value="2"/>
</dbReference>
<dbReference type="SUPFAM" id="SSF47384">
    <property type="entry name" value="Homodimeric domain of signal transducing histidine kinase"/>
    <property type="match status" value="1"/>
</dbReference>
<evidence type="ECO:0000256" key="9">
    <source>
        <dbReference type="ARBA" id="ARBA00022777"/>
    </source>
</evidence>
<sequence>MASPAPQPPSNLSIVLRTMPLFLPLMGIVLLITLYIYSGDKALHLSEIRSAAMQTMSDKQQCLSGQTESIIRDLRFLAELPAVAPLLGSPCQETQDHLTEALVSFSNAKAMYDQIRYLDTSGMEVLRINHEPGNRAKPVPPQQLQDKSEHYYFSSTIQLDSSEIYVSPFDLNIENGSIEHPLKPMLRFARKITENDTVLGIAVLNFLGKPLLDRFTGHGIPQHHHMMLLNKDGYYLTGAPGGNNWGFMFPGTERDITFSMHHPEEWKTIRTQNEGQFLSSRGLFTFKRLYAFEQLDGAVTDDYYWIMTSMIPAQELKGMLPSRTGYLLLVSFMGCLIFVGTLAFTSRRVQKRHAHIELEHLAGKLQEANTQLHENQRKLQALLSNLPGMAYRCLNTPEWPLEFVSSGCVQLTGYEPRELLKDTGALNYSELIVREDRDWVWQQVQEELANHRQFSIRYRITNKTGDLLHVHEQGCGVYDEAGQLVALEGFIMDITDQVLSQQAIRESEVRFRSLFEGAPDAIFLAEAKSGIIIGANRKASKLTGRPLGEMLGEHVTSLHPPDTEEDTSNKFLAQRTEAERFETSVPTEFQIIHRDGRRIPVEVITQYMKLDDKVLMYGIFRDITKRKEAEAEIMAKTRLLETVTSTVPAYMYMKNRDLTYRFANTYALRHFHMTPEQVNGISDEELFPAEMARRFQTEDRNIISRAQPVINKEEELQLPDGTIIPVLTNKVPLINARGEIDGIVCVSIDRSEQKKAEKRNMELQNQLQNSQKLETLGTLAGGIAHEFNNILTPVIGFTEIALDSVPDDSTTRKDLETVLSGAKRAKKLVSQMLTFSRKEPPQLIRQKLQPVIRNSVHFLKPSIPRTVRLEMQIAEFNDTVTCDANQIQQVILNLCTNAWQAMEKQPEGILSITLEKIQADEIAPSSAQTPEPGRAYARMSIDDTGTGMAKEELYRIFDPFYTTKEVGKGTGLGLPVVYGIIQAHKGWIDVQSVKDRGTTVYVYLPLDT</sequence>
<evidence type="ECO:0000259" key="17">
    <source>
        <dbReference type="PROSITE" id="PS50113"/>
    </source>
</evidence>
<keyword evidence="19" id="KW-1185">Reference proteome</keyword>
<keyword evidence="10" id="KW-0067">ATP-binding</keyword>
<dbReference type="PANTHER" id="PTHR43065:SF46">
    <property type="entry name" value="C4-DICARBOXYLATE TRANSPORT SENSOR PROTEIN DCTB"/>
    <property type="match status" value="1"/>
</dbReference>
<evidence type="ECO:0000256" key="7">
    <source>
        <dbReference type="ARBA" id="ARBA00022692"/>
    </source>
</evidence>
<dbReference type="InterPro" id="IPR048760">
    <property type="entry name" value="VP0354-like_sensor_dom"/>
</dbReference>
<dbReference type="InterPro" id="IPR029151">
    <property type="entry name" value="Sensor-like_sf"/>
</dbReference>
<comment type="catalytic activity">
    <reaction evidence="1">
        <text>ATP + protein L-histidine = ADP + protein N-phospho-L-histidine.</text>
        <dbReference type="EC" id="2.7.13.3"/>
    </reaction>
</comment>
<evidence type="ECO:0000259" key="16">
    <source>
        <dbReference type="PROSITE" id="PS50112"/>
    </source>
</evidence>
<dbReference type="NCBIfam" id="TIGR00229">
    <property type="entry name" value="sensory_box"/>
    <property type="match status" value="3"/>
</dbReference>
<dbReference type="SMART" id="SM00086">
    <property type="entry name" value="PAC"/>
    <property type="match status" value="3"/>
</dbReference>
<dbReference type="InterPro" id="IPR013655">
    <property type="entry name" value="PAS_fold_3"/>
</dbReference>
<feature type="coiled-coil region" evidence="13">
    <location>
        <begin position="358"/>
        <end position="385"/>
    </location>
</feature>
<dbReference type="PROSITE" id="PS50109">
    <property type="entry name" value="HIS_KIN"/>
    <property type="match status" value="1"/>
</dbReference>
<gene>
    <name evidence="18" type="ORF">INT08_09935</name>
</gene>
<dbReference type="PROSITE" id="PS50112">
    <property type="entry name" value="PAS"/>
    <property type="match status" value="1"/>
</dbReference>
<keyword evidence="13" id="KW-0175">Coiled coil</keyword>
<name>A0ABR9XTV1_9CHLB</name>
<evidence type="ECO:0000256" key="3">
    <source>
        <dbReference type="ARBA" id="ARBA00012438"/>
    </source>
</evidence>
<evidence type="ECO:0000256" key="1">
    <source>
        <dbReference type="ARBA" id="ARBA00000085"/>
    </source>
</evidence>
<keyword evidence="14" id="KW-0472">Membrane</keyword>
<dbReference type="InterPro" id="IPR004358">
    <property type="entry name" value="Sig_transdc_His_kin-like_C"/>
</dbReference>
<evidence type="ECO:0000256" key="4">
    <source>
        <dbReference type="ARBA" id="ARBA00022475"/>
    </source>
</evidence>
<dbReference type="Pfam" id="PF08447">
    <property type="entry name" value="PAS_3"/>
    <property type="match status" value="1"/>
</dbReference>
<protein>
    <recommendedName>
        <fullName evidence="3">histidine kinase</fullName>
        <ecNumber evidence="3">2.7.13.3</ecNumber>
    </recommendedName>
</protein>
<dbReference type="InterPro" id="IPR036890">
    <property type="entry name" value="HATPase_C_sf"/>
</dbReference>
<dbReference type="InterPro" id="IPR013656">
    <property type="entry name" value="PAS_4"/>
</dbReference>
<feature type="transmembrane region" description="Helical" evidence="14">
    <location>
        <begin position="14"/>
        <end position="37"/>
    </location>
</feature>
<dbReference type="InterPro" id="IPR036097">
    <property type="entry name" value="HisK_dim/P_sf"/>
</dbReference>
<dbReference type="Pfam" id="PF21623">
    <property type="entry name" value="HK_sensor_dom_bact"/>
    <property type="match status" value="1"/>
</dbReference>
<organism evidence="18 19">
    <name type="scientific">Prosthecochloris ethylica</name>
    <dbReference type="NCBI Taxonomy" id="2743976"/>
    <lineage>
        <taxon>Bacteria</taxon>
        <taxon>Pseudomonadati</taxon>
        <taxon>Chlorobiota</taxon>
        <taxon>Chlorobiia</taxon>
        <taxon>Chlorobiales</taxon>
        <taxon>Chlorobiaceae</taxon>
        <taxon>Prosthecochloris</taxon>
    </lineage>
</organism>
<evidence type="ECO:0000259" key="15">
    <source>
        <dbReference type="PROSITE" id="PS50109"/>
    </source>
</evidence>
<dbReference type="InterPro" id="IPR003661">
    <property type="entry name" value="HisK_dim/P_dom"/>
</dbReference>
<dbReference type="PRINTS" id="PR00344">
    <property type="entry name" value="BCTRLSENSOR"/>
</dbReference>
<feature type="domain" description="Histidine kinase" evidence="15">
    <location>
        <begin position="782"/>
        <end position="1008"/>
    </location>
</feature>
<dbReference type="EC" id="2.7.13.3" evidence="3"/>
<dbReference type="SUPFAM" id="SSF55785">
    <property type="entry name" value="PYP-like sensor domain (PAS domain)"/>
    <property type="match status" value="3"/>
</dbReference>
<dbReference type="InterPro" id="IPR001610">
    <property type="entry name" value="PAC"/>
</dbReference>
<dbReference type="CDD" id="cd00130">
    <property type="entry name" value="PAS"/>
    <property type="match status" value="3"/>
</dbReference>
<dbReference type="InterPro" id="IPR000014">
    <property type="entry name" value="PAS"/>
</dbReference>
<evidence type="ECO:0000313" key="18">
    <source>
        <dbReference type="EMBL" id="MBF0637486.1"/>
    </source>
</evidence>
<dbReference type="Pfam" id="PF00512">
    <property type="entry name" value="HisKA"/>
    <property type="match status" value="1"/>
</dbReference>
<dbReference type="RefSeq" id="WP_175187529.1">
    <property type="nucleotide sequence ID" value="NZ_JABVZQ010000010.1"/>
</dbReference>
<evidence type="ECO:0000256" key="11">
    <source>
        <dbReference type="ARBA" id="ARBA00022989"/>
    </source>
</evidence>
<dbReference type="Pfam" id="PF02518">
    <property type="entry name" value="HATPase_c"/>
    <property type="match status" value="1"/>
</dbReference>
<comment type="subcellular location">
    <subcellularLocation>
        <location evidence="2">Cell membrane</location>
        <topology evidence="2">Multi-pass membrane protein</topology>
    </subcellularLocation>
</comment>
<evidence type="ECO:0000256" key="6">
    <source>
        <dbReference type="ARBA" id="ARBA00022679"/>
    </source>
</evidence>
<evidence type="ECO:0000313" key="19">
    <source>
        <dbReference type="Proteomes" id="UP000619838"/>
    </source>
</evidence>